<accession>A0A1E1M9H3</accession>
<gene>
    <name evidence="2" type="ORF">RSE6_06036</name>
</gene>
<feature type="compositionally biased region" description="Basic residues" evidence="1">
    <location>
        <begin position="22"/>
        <end position="37"/>
    </location>
</feature>
<evidence type="ECO:0000313" key="2">
    <source>
        <dbReference type="EMBL" id="CZT45704.1"/>
    </source>
</evidence>
<name>A0A1E1M9H3_RHYSE</name>
<dbReference type="Proteomes" id="UP000177625">
    <property type="component" value="Unassembled WGS sequence"/>
</dbReference>
<protein>
    <submittedName>
        <fullName evidence="2">Uncharacterized protein</fullName>
    </submittedName>
</protein>
<dbReference type="AlphaFoldDB" id="A0A1E1M9H3"/>
<sequence>MATRHECAVEFKTSPSWESTKRSLRAMRKSKPQRKPNVKSLDCDMAAVRRKD</sequence>
<reference evidence="3" key="1">
    <citation type="submission" date="2016-03" db="EMBL/GenBank/DDBJ databases">
        <authorList>
            <person name="Guldener U."/>
        </authorList>
    </citation>
    <scope>NUCLEOTIDE SEQUENCE [LARGE SCALE GENOMIC DNA]</scope>
</reference>
<proteinExistence type="predicted"/>
<evidence type="ECO:0000313" key="3">
    <source>
        <dbReference type="Proteomes" id="UP000177625"/>
    </source>
</evidence>
<evidence type="ECO:0000256" key="1">
    <source>
        <dbReference type="SAM" id="MobiDB-lite"/>
    </source>
</evidence>
<feature type="region of interest" description="Disordered" evidence="1">
    <location>
        <begin position="14"/>
        <end position="40"/>
    </location>
</feature>
<dbReference type="EMBL" id="FJVC01000220">
    <property type="protein sequence ID" value="CZT45704.1"/>
    <property type="molecule type" value="Genomic_DNA"/>
</dbReference>
<organism evidence="2 3">
    <name type="scientific">Rhynchosporium secalis</name>
    <name type="common">Barley scald fungus</name>
    <dbReference type="NCBI Taxonomy" id="38038"/>
    <lineage>
        <taxon>Eukaryota</taxon>
        <taxon>Fungi</taxon>
        <taxon>Dikarya</taxon>
        <taxon>Ascomycota</taxon>
        <taxon>Pezizomycotina</taxon>
        <taxon>Leotiomycetes</taxon>
        <taxon>Helotiales</taxon>
        <taxon>Ploettnerulaceae</taxon>
        <taxon>Rhynchosporium</taxon>
    </lineage>
</organism>
<keyword evidence="3" id="KW-1185">Reference proteome</keyword>